<evidence type="ECO:0000313" key="1">
    <source>
        <dbReference type="EMBL" id="VDO44605.1"/>
    </source>
</evidence>
<evidence type="ECO:0000313" key="2">
    <source>
        <dbReference type="Proteomes" id="UP000280834"/>
    </source>
</evidence>
<dbReference type="WBParaSite" id="BTMF_0001505001-mRNA-1">
    <property type="protein sequence ID" value="BTMF_0001505001-mRNA-1"/>
    <property type="gene ID" value="BTMF_0001505001"/>
</dbReference>
<organism evidence="3">
    <name type="scientific">Brugia timori</name>
    <dbReference type="NCBI Taxonomy" id="42155"/>
    <lineage>
        <taxon>Eukaryota</taxon>
        <taxon>Metazoa</taxon>
        <taxon>Ecdysozoa</taxon>
        <taxon>Nematoda</taxon>
        <taxon>Chromadorea</taxon>
        <taxon>Rhabditida</taxon>
        <taxon>Spirurina</taxon>
        <taxon>Spiruromorpha</taxon>
        <taxon>Filarioidea</taxon>
        <taxon>Onchocercidae</taxon>
        <taxon>Brugia</taxon>
    </lineage>
</organism>
<protein>
    <submittedName>
        <fullName evidence="3">RGS domain-containing protein</fullName>
    </submittedName>
</protein>
<accession>A0A0R3R4W0</accession>
<keyword evidence="2" id="KW-1185">Reference proteome</keyword>
<reference evidence="3" key="1">
    <citation type="submission" date="2017-02" db="UniProtKB">
        <authorList>
            <consortium name="WormBaseParasite"/>
        </authorList>
    </citation>
    <scope>IDENTIFICATION</scope>
</reference>
<sequence>MNKHISFPASAHILYITQLCQSRYLDFQSLYPNKFRYSEFYSSLALVWESEKAEPCENYEREMKEEGSREVDMSFTSISNTWVRIRSRGSLGLD</sequence>
<evidence type="ECO:0000313" key="3">
    <source>
        <dbReference type="WBParaSite" id="BTMF_0001505001-mRNA-1"/>
    </source>
</evidence>
<proteinExistence type="predicted"/>
<gene>
    <name evidence="1" type="ORF">BTMF_LOCUS13046</name>
</gene>
<dbReference type="Proteomes" id="UP000280834">
    <property type="component" value="Unassembled WGS sequence"/>
</dbReference>
<dbReference type="EMBL" id="UZAG01019709">
    <property type="protein sequence ID" value="VDO44605.1"/>
    <property type="molecule type" value="Genomic_DNA"/>
</dbReference>
<reference evidence="1 2" key="2">
    <citation type="submission" date="2018-11" db="EMBL/GenBank/DDBJ databases">
        <authorList>
            <consortium name="Pathogen Informatics"/>
        </authorList>
    </citation>
    <scope>NUCLEOTIDE SEQUENCE [LARGE SCALE GENOMIC DNA]</scope>
</reference>
<dbReference type="AlphaFoldDB" id="A0A0R3R4W0"/>
<name>A0A0R3R4W0_9BILA</name>